<organism evidence="2 3">
    <name type="scientific">Aromatoleum diolicum</name>
    <dbReference type="NCBI Taxonomy" id="75796"/>
    <lineage>
        <taxon>Bacteria</taxon>
        <taxon>Pseudomonadati</taxon>
        <taxon>Pseudomonadota</taxon>
        <taxon>Betaproteobacteria</taxon>
        <taxon>Rhodocyclales</taxon>
        <taxon>Rhodocyclaceae</taxon>
        <taxon>Aromatoleum</taxon>
    </lineage>
</organism>
<evidence type="ECO:0000313" key="2">
    <source>
        <dbReference type="EMBL" id="NMG75676.1"/>
    </source>
</evidence>
<dbReference type="EMBL" id="WTVQ01000020">
    <property type="protein sequence ID" value="NMG75676.1"/>
    <property type="molecule type" value="Genomic_DNA"/>
</dbReference>
<sequence length="418" mass="45906">MPTPFSPVRRRWLAAGLGLGALSATGVAAMLGRPWLLNPCRAALPPELAQHDLVLGAWEGLDPAQVWDCHAHLAGIGDGGSGVRISETMLSPLHPLQYLQRLFYLNAGCAHEAPGRVDQSYVERLHNLMEGMAPGFKLMLFAFDHAHDEAGRAQPERSAFFVPNAYARDVVRAAPQWFEWVCSVHPYRPDAVAALEAAVADGARAVKWLPPAMGIDPASPACDRFYAALVRLDLPLITHVGEEQAVAGAGHPGWGNPLRLRRALEHGVRVVMAHCASIGEDIDLDRGENGPRVASFELFARMMAEPRHAPRLFGDISAIIQRNRKLAVLRAIVEREEWHPRLLFGTDYPLPGIVPLVSPALLASEGMLDAAAVPVLEAIREHNPLLFALVLKRHLRSRGKRLAPQIFETRRFFSRTPT</sequence>
<protein>
    <submittedName>
        <fullName evidence="2">Amidohydrolase family protein</fullName>
    </submittedName>
</protein>
<comment type="caution">
    <text evidence="2">The sequence shown here is derived from an EMBL/GenBank/DDBJ whole genome shotgun (WGS) entry which is preliminary data.</text>
</comment>
<name>A0ABX1QE52_9RHOO</name>
<dbReference type="Proteomes" id="UP000648984">
    <property type="component" value="Unassembled WGS sequence"/>
</dbReference>
<dbReference type="Gene3D" id="3.20.20.140">
    <property type="entry name" value="Metal-dependent hydrolases"/>
    <property type="match status" value="1"/>
</dbReference>
<accession>A0ABX1QE52</accession>
<reference evidence="2 3" key="1">
    <citation type="submission" date="2019-12" db="EMBL/GenBank/DDBJ databases">
        <title>Comparative genomics gives insights into the taxonomy of the Azoarcus-Aromatoleum group and reveals separate origins of nif in the plant-associated Azoarcus and non-plant-associated Aromatoleum sub-groups.</title>
        <authorList>
            <person name="Lafos M."/>
            <person name="Maluk M."/>
            <person name="Batista M."/>
            <person name="Junghare M."/>
            <person name="Carmona M."/>
            <person name="Faoro H."/>
            <person name="Cruz L.M."/>
            <person name="Battistoni F."/>
            <person name="De Souza E."/>
            <person name="Pedrosa F."/>
            <person name="Chen W.-M."/>
            <person name="Poole P.S."/>
            <person name="Dixon R.A."/>
            <person name="James E.K."/>
        </authorList>
    </citation>
    <scope>NUCLEOTIDE SEQUENCE [LARGE SCALE GENOMIC DNA]</scope>
    <source>
        <strain evidence="2 3">22Lin</strain>
    </source>
</reference>
<evidence type="ECO:0000313" key="3">
    <source>
        <dbReference type="Proteomes" id="UP000648984"/>
    </source>
</evidence>
<feature type="domain" description="Amidohydrolase-related" evidence="1">
    <location>
        <begin position="68"/>
        <end position="351"/>
    </location>
</feature>
<evidence type="ECO:0000259" key="1">
    <source>
        <dbReference type="Pfam" id="PF04909"/>
    </source>
</evidence>
<proteinExistence type="predicted"/>
<gene>
    <name evidence="2" type="ORF">GPA25_12995</name>
</gene>
<dbReference type="SUPFAM" id="SSF51556">
    <property type="entry name" value="Metallo-dependent hydrolases"/>
    <property type="match status" value="1"/>
</dbReference>
<dbReference type="Pfam" id="PF04909">
    <property type="entry name" value="Amidohydro_2"/>
    <property type="match status" value="1"/>
</dbReference>
<dbReference type="RefSeq" id="WP_169260829.1">
    <property type="nucleotide sequence ID" value="NZ_WTVQ01000020.1"/>
</dbReference>
<keyword evidence="3" id="KW-1185">Reference proteome</keyword>
<dbReference type="InterPro" id="IPR032466">
    <property type="entry name" value="Metal_Hydrolase"/>
</dbReference>
<dbReference type="InterPro" id="IPR006680">
    <property type="entry name" value="Amidohydro-rel"/>
</dbReference>